<dbReference type="Proteomes" id="UP000075606">
    <property type="component" value="Unassembled WGS sequence"/>
</dbReference>
<name>A0A150XB30_9BACT</name>
<dbReference type="EMBL" id="LRPC01000012">
    <property type="protein sequence ID" value="KYG75882.1"/>
    <property type="molecule type" value="Genomic_DNA"/>
</dbReference>
<gene>
    <name evidence="1" type="ORF">AWW68_08620</name>
</gene>
<sequence>MNEPPKKIKSRGIDPMIYLDATEFYETAELIQEENKTRALIVNYAFSIELYIKCLFVTTEFNLIDKPGYPEYERSISTIRDNKHDLLKLFKKLPDADQSEISKLYSHKYKNEISEHLDEIKGDFIKWRYAYEKDQLVSSTGALKQISRTLKEYIESQMNEGKYRK</sequence>
<dbReference type="RefSeq" id="WP_068219951.1">
    <property type="nucleotide sequence ID" value="NZ_CP139724.1"/>
</dbReference>
<proteinExistence type="predicted"/>
<dbReference type="Gene3D" id="1.20.120.330">
    <property type="entry name" value="Nucleotidyltransferases domain 2"/>
    <property type="match status" value="1"/>
</dbReference>
<dbReference type="AlphaFoldDB" id="A0A150XB30"/>
<dbReference type="OrthoDB" id="9156440at2"/>
<keyword evidence="2" id="KW-1185">Reference proteome</keyword>
<organism evidence="1 2">
    <name type="scientific">Roseivirga spongicola</name>
    <dbReference type="NCBI Taxonomy" id="333140"/>
    <lineage>
        <taxon>Bacteria</taxon>
        <taxon>Pseudomonadati</taxon>
        <taxon>Bacteroidota</taxon>
        <taxon>Cytophagia</taxon>
        <taxon>Cytophagales</taxon>
        <taxon>Roseivirgaceae</taxon>
        <taxon>Roseivirga</taxon>
    </lineage>
</organism>
<accession>A0A150XB30</accession>
<reference evidence="1 2" key="1">
    <citation type="submission" date="2016-01" db="EMBL/GenBank/DDBJ databases">
        <title>Genome sequencing of Roseivirga spongicola UST030701-084.</title>
        <authorList>
            <person name="Selvaratnam C."/>
            <person name="Thevarajoo S."/>
            <person name="Goh K.M."/>
            <person name="Ee R."/>
            <person name="Chan K.-G."/>
            <person name="Chong C.S."/>
        </authorList>
    </citation>
    <scope>NUCLEOTIDE SEQUENCE [LARGE SCALE GENOMIC DNA]</scope>
    <source>
        <strain evidence="1 2">UST030701-084</strain>
    </source>
</reference>
<comment type="caution">
    <text evidence="1">The sequence shown here is derived from an EMBL/GenBank/DDBJ whole genome shotgun (WGS) entry which is preliminary data.</text>
</comment>
<evidence type="ECO:0000313" key="2">
    <source>
        <dbReference type="Proteomes" id="UP000075606"/>
    </source>
</evidence>
<evidence type="ECO:0008006" key="3">
    <source>
        <dbReference type="Google" id="ProtNLM"/>
    </source>
</evidence>
<protein>
    <recommendedName>
        <fullName evidence="3">HEPN domain-containing protein</fullName>
    </recommendedName>
</protein>
<dbReference type="STRING" id="333140.AWW68_08620"/>
<evidence type="ECO:0000313" key="1">
    <source>
        <dbReference type="EMBL" id="KYG75882.1"/>
    </source>
</evidence>